<dbReference type="GO" id="GO:0001682">
    <property type="term" value="P:tRNA 5'-leader removal"/>
    <property type="evidence" value="ECO:0007669"/>
    <property type="project" value="InterPro"/>
</dbReference>
<organism evidence="9 10">
    <name type="scientific">Ladona fulva</name>
    <name type="common">Scarce chaser dragonfly</name>
    <name type="synonym">Libellula fulva</name>
    <dbReference type="NCBI Taxonomy" id="123851"/>
    <lineage>
        <taxon>Eukaryota</taxon>
        <taxon>Metazoa</taxon>
        <taxon>Ecdysozoa</taxon>
        <taxon>Arthropoda</taxon>
        <taxon>Hexapoda</taxon>
        <taxon>Insecta</taxon>
        <taxon>Pterygota</taxon>
        <taxon>Palaeoptera</taxon>
        <taxon>Odonata</taxon>
        <taxon>Epiprocta</taxon>
        <taxon>Anisoptera</taxon>
        <taxon>Libelluloidea</taxon>
        <taxon>Libellulidae</taxon>
        <taxon>Ladona</taxon>
    </lineage>
</organism>
<evidence type="ECO:0000256" key="5">
    <source>
        <dbReference type="ARBA" id="ARBA00022759"/>
    </source>
</evidence>
<keyword evidence="6" id="KW-0378">Hydrolase</keyword>
<comment type="similarity">
    <text evidence="8">Belongs to the eukaryotic/archaeal RNase P protein component 4 family.</text>
</comment>
<dbReference type="InterPro" id="IPR007175">
    <property type="entry name" value="Rpr2/Snm1/Rpp21"/>
</dbReference>
<dbReference type="OrthoDB" id="128536at2759"/>
<proteinExistence type="inferred from homology"/>
<dbReference type="Proteomes" id="UP000792457">
    <property type="component" value="Unassembled WGS sequence"/>
</dbReference>
<dbReference type="PANTHER" id="PTHR14742:SF0">
    <property type="entry name" value="RIBONUCLEASE P PROTEIN SUBUNIT P21"/>
    <property type="match status" value="1"/>
</dbReference>
<dbReference type="GO" id="GO:0046872">
    <property type="term" value="F:metal ion binding"/>
    <property type="evidence" value="ECO:0007669"/>
    <property type="project" value="UniProtKB-KW"/>
</dbReference>
<keyword evidence="5" id="KW-0255">Endonuclease</keyword>
<dbReference type="EMBL" id="KZ308447">
    <property type="protein sequence ID" value="KAG8229816.1"/>
    <property type="molecule type" value="Genomic_DNA"/>
</dbReference>
<evidence type="ECO:0000256" key="2">
    <source>
        <dbReference type="ARBA" id="ARBA00022694"/>
    </source>
</evidence>
<dbReference type="PIRSF" id="PIRSF004878">
    <property type="entry name" value="RNase_P_4"/>
    <property type="match status" value="1"/>
</dbReference>
<evidence type="ECO:0000256" key="8">
    <source>
        <dbReference type="ARBA" id="ARBA00038402"/>
    </source>
</evidence>
<dbReference type="Gene3D" id="6.20.50.20">
    <property type="match status" value="1"/>
</dbReference>
<keyword evidence="3" id="KW-0540">Nuclease</keyword>
<keyword evidence="7" id="KW-0862">Zinc</keyword>
<dbReference type="AlphaFoldDB" id="A0A8K0K7H4"/>
<comment type="caution">
    <text evidence="9">The sequence shown here is derived from an EMBL/GenBank/DDBJ whole genome shotgun (WGS) entry which is preliminary data.</text>
</comment>
<evidence type="ECO:0000256" key="7">
    <source>
        <dbReference type="ARBA" id="ARBA00022833"/>
    </source>
</evidence>
<dbReference type="GO" id="GO:0016787">
    <property type="term" value="F:hydrolase activity"/>
    <property type="evidence" value="ECO:0007669"/>
    <property type="project" value="UniProtKB-KW"/>
</dbReference>
<protein>
    <submittedName>
        <fullName evidence="9">Uncharacterized protein</fullName>
    </submittedName>
</protein>
<gene>
    <name evidence="9" type="ORF">J437_LFUL008185</name>
</gene>
<reference evidence="9" key="2">
    <citation type="submission" date="2017-10" db="EMBL/GenBank/DDBJ databases">
        <title>Ladona fulva Genome sequencing and assembly.</title>
        <authorList>
            <person name="Murali S."/>
            <person name="Richards S."/>
            <person name="Bandaranaike D."/>
            <person name="Bellair M."/>
            <person name="Blankenburg K."/>
            <person name="Chao H."/>
            <person name="Dinh H."/>
            <person name="Doddapaneni H."/>
            <person name="Dugan-Rocha S."/>
            <person name="Elkadiri S."/>
            <person name="Gnanaolivu R."/>
            <person name="Hernandez B."/>
            <person name="Skinner E."/>
            <person name="Javaid M."/>
            <person name="Lee S."/>
            <person name="Li M."/>
            <person name="Ming W."/>
            <person name="Munidasa M."/>
            <person name="Muniz J."/>
            <person name="Nguyen L."/>
            <person name="Hughes D."/>
            <person name="Osuji N."/>
            <person name="Pu L.-L."/>
            <person name="Puazo M."/>
            <person name="Qu C."/>
            <person name="Quiroz J."/>
            <person name="Raj R."/>
            <person name="Weissenberger G."/>
            <person name="Xin Y."/>
            <person name="Zou X."/>
            <person name="Han Y."/>
            <person name="Worley K."/>
            <person name="Muzny D."/>
            <person name="Gibbs R."/>
        </authorList>
    </citation>
    <scope>NUCLEOTIDE SEQUENCE</scope>
    <source>
        <strain evidence="9">Sampled in the wild</strain>
    </source>
</reference>
<dbReference type="GO" id="GO:0004519">
    <property type="term" value="F:endonuclease activity"/>
    <property type="evidence" value="ECO:0007669"/>
    <property type="project" value="UniProtKB-KW"/>
</dbReference>
<keyword evidence="1" id="KW-0963">Cytoplasm</keyword>
<sequence>MGKKGHLQGKEAFLRMNFLYQAAKTVLLNSPNSDNIVSHYGRCMVKIGKKAVLRIDRDLKRTICKGCGNVLVTGVNSTVRQRKKKGRRRIVVTCLLCRTVKRFPKNKVPMKLRGQK</sequence>
<reference evidence="9" key="1">
    <citation type="submission" date="2013-04" db="EMBL/GenBank/DDBJ databases">
        <authorList>
            <person name="Qu J."/>
            <person name="Murali S.C."/>
            <person name="Bandaranaike D."/>
            <person name="Bellair M."/>
            <person name="Blankenburg K."/>
            <person name="Chao H."/>
            <person name="Dinh H."/>
            <person name="Doddapaneni H."/>
            <person name="Downs B."/>
            <person name="Dugan-Rocha S."/>
            <person name="Elkadiri S."/>
            <person name="Gnanaolivu R.D."/>
            <person name="Hernandez B."/>
            <person name="Javaid M."/>
            <person name="Jayaseelan J.C."/>
            <person name="Lee S."/>
            <person name="Li M."/>
            <person name="Ming W."/>
            <person name="Munidasa M."/>
            <person name="Muniz J."/>
            <person name="Nguyen L."/>
            <person name="Ongeri F."/>
            <person name="Osuji N."/>
            <person name="Pu L.-L."/>
            <person name="Puazo M."/>
            <person name="Qu C."/>
            <person name="Quiroz J."/>
            <person name="Raj R."/>
            <person name="Weissenberger G."/>
            <person name="Xin Y."/>
            <person name="Zou X."/>
            <person name="Han Y."/>
            <person name="Richards S."/>
            <person name="Worley K."/>
            <person name="Muzny D."/>
            <person name="Gibbs R."/>
        </authorList>
    </citation>
    <scope>NUCLEOTIDE SEQUENCE</scope>
    <source>
        <strain evidence="9">Sampled in the wild</strain>
    </source>
</reference>
<evidence type="ECO:0000256" key="6">
    <source>
        <dbReference type="ARBA" id="ARBA00022801"/>
    </source>
</evidence>
<keyword evidence="10" id="KW-1185">Reference proteome</keyword>
<dbReference type="GO" id="GO:0005655">
    <property type="term" value="C:nucleolar ribonuclease P complex"/>
    <property type="evidence" value="ECO:0007669"/>
    <property type="project" value="TreeGrafter"/>
</dbReference>
<evidence type="ECO:0000256" key="4">
    <source>
        <dbReference type="ARBA" id="ARBA00022723"/>
    </source>
</evidence>
<accession>A0A8K0K7H4</accession>
<dbReference type="InterPro" id="IPR016432">
    <property type="entry name" value="RNP4"/>
</dbReference>
<evidence type="ECO:0000256" key="3">
    <source>
        <dbReference type="ARBA" id="ARBA00022722"/>
    </source>
</evidence>
<dbReference type="PANTHER" id="PTHR14742">
    <property type="entry name" value="RIBONUCLEASE P SUBUNIT P21"/>
    <property type="match status" value="1"/>
</dbReference>
<evidence type="ECO:0000313" key="9">
    <source>
        <dbReference type="EMBL" id="KAG8229816.1"/>
    </source>
</evidence>
<evidence type="ECO:0000313" key="10">
    <source>
        <dbReference type="Proteomes" id="UP000792457"/>
    </source>
</evidence>
<keyword evidence="2" id="KW-0819">tRNA processing</keyword>
<keyword evidence="4" id="KW-0479">Metal-binding</keyword>
<name>A0A8K0K7H4_LADFU</name>
<evidence type="ECO:0000256" key="1">
    <source>
        <dbReference type="ARBA" id="ARBA00022490"/>
    </source>
</evidence>
<dbReference type="Pfam" id="PF04032">
    <property type="entry name" value="Rpr2"/>
    <property type="match status" value="1"/>
</dbReference>